<protein>
    <recommendedName>
        <fullName evidence="4">DUF1643 domain-containing protein</fullName>
    </recommendedName>
</protein>
<feature type="compositionally biased region" description="Polar residues" evidence="1">
    <location>
        <begin position="1"/>
        <end position="11"/>
    </location>
</feature>
<sequence length="202" mass="22365">MPRSSRSTPFQSGGEPADLFGQHHVGDSRPLRLSEDVISTALYDGPGDCYRYTLKRVWDETKPMVMWLMMNPSVATELGDDRTVAKCQRYARAWGYGGIFVGNSFAYRCTDQKRLLEVDDPIGPDNDRHLLEMAKAADLVVLAYGAPQAKALRPRGTAVARMLAHHGVKVTALRLSKTGRPEHPLYLPGVLTPQSLDPETLT</sequence>
<name>A0A1B6VJR7_9PROT</name>
<dbReference type="EMBL" id="LUTU01000008">
    <property type="protein sequence ID" value="OAJ67471.1"/>
    <property type="molecule type" value="Genomic_DNA"/>
</dbReference>
<organism evidence="2 3">
    <name type="scientific">Gluconobacter cerinus</name>
    <dbReference type="NCBI Taxonomy" id="38307"/>
    <lineage>
        <taxon>Bacteria</taxon>
        <taxon>Pseudomonadati</taxon>
        <taxon>Pseudomonadota</taxon>
        <taxon>Alphaproteobacteria</taxon>
        <taxon>Acetobacterales</taxon>
        <taxon>Acetobacteraceae</taxon>
        <taxon>Gluconobacter</taxon>
    </lineage>
</organism>
<dbReference type="OrthoDB" id="9807577at2"/>
<dbReference type="RefSeq" id="WP_064274748.1">
    <property type="nucleotide sequence ID" value="NZ_LUTU01000008.1"/>
</dbReference>
<evidence type="ECO:0000313" key="2">
    <source>
        <dbReference type="EMBL" id="OAJ67471.1"/>
    </source>
</evidence>
<dbReference type="Pfam" id="PF07799">
    <property type="entry name" value="DUF1643"/>
    <property type="match status" value="1"/>
</dbReference>
<proteinExistence type="predicted"/>
<dbReference type="Proteomes" id="UP000077786">
    <property type="component" value="Unassembled WGS sequence"/>
</dbReference>
<evidence type="ECO:0000256" key="1">
    <source>
        <dbReference type="SAM" id="MobiDB-lite"/>
    </source>
</evidence>
<dbReference type="AlphaFoldDB" id="A0A1B6VJR7"/>
<reference evidence="2 3" key="1">
    <citation type="submission" date="2016-03" db="EMBL/GenBank/DDBJ databases">
        <title>Draft genome sequence of Gluconobacter cerinus strain CECT 9110.</title>
        <authorList>
            <person name="Sainz F."/>
            <person name="Mas A."/>
            <person name="Torija M.J."/>
        </authorList>
    </citation>
    <scope>NUCLEOTIDE SEQUENCE [LARGE SCALE GENOMIC DNA]</scope>
    <source>
        <strain evidence="2 3">CECT 9110</strain>
    </source>
</reference>
<comment type="caution">
    <text evidence="2">The sequence shown here is derived from an EMBL/GenBank/DDBJ whole genome shotgun (WGS) entry which is preliminary data.</text>
</comment>
<dbReference type="InterPro" id="IPR012441">
    <property type="entry name" value="DUF1643"/>
</dbReference>
<accession>A0A1B6VJR7</accession>
<evidence type="ECO:0000313" key="3">
    <source>
        <dbReference type="Proteomes" id="UP000077786"/>
    </source>
</evidence>
<feature type="region of interest" description="Disordered" evidence="1">
    <location>
        <begin position="1"/>
        <end position="25"/>
    </location>
</feature>
<dbReference type="PATRIC" id="fig|38307.3.peg.2141"/>
<gene>
    <name evidence="2" type="ORF">A0123_02071</name>
</gene>
<evidence type="ECO:0008006" key="4">
    <source>
        <dbReference type="Google" id="ProtNLM"/>
    </source>
</evidence>